<feature type="compositionally biased region" description="Low complexity" evidence="1">
    <location>
        <begin position="170"/>
        <end position="180"/>
    </location>
</feature>
<feature type="compositionally biased region" description="Low complexity" evidence="1">
    <location>
        <begin position="90"/>
        <end position="112"/>
    </location>
</feature>
<evidence type="ECO:0000313" key="3">
    <source>
        <dbReference type="Proteomes" id="UP000824540"/>
    </source>
</evidence>
<organism evidence="2 3">
    <name type="scientific">Albula glossodonta</name>
    <name type="common">roundjaw bonefish</name>
    <dbReference type="NCBI Taxonomy" id="121402"/>
    <lineage>
        <taxon>Eukaryota</taxon>
        <taxon>Metazoa</taxon>
        <taxon>Chordata</taxon>
        <taxon>Craniata</taxon>
        <taxon>Vertebrata</taxon>
        <taxon>Euteleostomi</taxon>
        <taxon>Actinopterygii</taxon>
        <taxon>Neopterygii</taxon>
        <taxon>Teleostei</taxon>
        <taxon>Albuliformes</taxon>
        <taxon>Albulidae</taxon>
        <taxon>Albula</taxon>
    </lineage>
</organism>
<dbReference type="EMBL" id="JAFBMS010000016">
    <property type="protein sequence ID" value="KAG9346193.1"/>
    <property type="molecule type" value="Genomic_DNA"/>
</dbReference>
<name>A0A8T2NYN6_9TELE</name>
<protein>
    <submittedName>
        <fullName evidence="2">Uncharacterized protein</fullName>
    </submittedName>
</protein>
<evidence type="ECO:0000256" key="1">
    <source>
        <dbReference type="SAM" id="MobiDB-lite"/>
    </source>
</evidence>
<dbReference type="AlphaFoldDB" id="A0A8T2NYN6"/>
<feature type="compositionally biased region" description="Basic and acidic residues" evidence="1">
    <location>
        <begin position="27"/>
        <end position="42"/>
    </location>
</feature>
<feature type="region of interest" description="Disordered" evidence="1">
    <location>
        <begin position="16"/>
        <end position="43"/>
    </location>
</feature>
<reference evidence="2" key="1">
    <citation type="thesis" date="2021" institute="BYU ScholarsArchive" country="Provo, UT, USA">
        <title>Applications of and Algorithms for Genome Assembly and Genomic Analyses with an Emphasis on Marine Teleosts.</title>
        <authorList>
            <person name="Pickett B.D."/>
        </authorList>
    </citation>
    <scope>NUCLEOTIDE SEQUENCE</scope>
    <source>
        <strain evidence="2">HI-2016</strain>
    </source>
</reference>
<sequence length="214" mass="22910">MKAGGEWGGVYKRQRNAVSPVLSASPRDVRAHTKLREGDPRRQWVTPTRAQARLEHRKIILWRFTGFQHYLKIDGNPSLPDGALQGAQHGPAAASEPPGSPAAGLAEGGASERPLELRSDRTGTARQNTAPNRPRAGWDRSVVCTLIWGGPCRERGSEQPHPTKPPLPPTQQDDPTNPCSGGKGGKGGGPSVEEVGGMTWGADESNTLFSLALY</sequence>
<feature type="region of interest" description="Disordered" evidence="1">
    <location>
        <begin position="81"/>
        <end position="136"/>
    </location>
</feature>
<dbReference type="Proteomes" id="UP000824540">
    <property type="component" value="Unassembled WGS sequence"/>
</dbReference>
<evidence type="ECO:0000313" key="2">
    <source>
        <dbReference type="EMBL" id="KAG9346193.1"/>
    </source>
</evidence>
<feature type="compositionally biased region" description="Basic and acidic residues" evidence="1">
    <location>
        <begin position="113"/>
        <end position="123"/>
    </location>
</feature>
<comment type="caution">
    <text evidence="2">The sequence shown here is derived from an EMBL/GenBank/DDBJ whole genome shotgun (WGS) entry which is preliminary data.</text>
</comment>
<feature type="compositionally biased region" description="Gly residues" evidence="1">
    <location>
        <begin position="181"/>
        <end position="190"/>
    </location>
</feature>
<accession>A0A8T2NYN6</accession>
<keyword evidence="3" id="KW-1185">Reference proteome</keyword>
<feature type="region of interest" description="Disordered" evidence="1">
    <location>
        <begin position="151"/>
        <end position="205"/>
    </location>
</feature>
<proteinExistence type="predicted"/>
<gene>
    <name evidence="2" type="ORF">JZ751_008016</name>
</gene>